<accession>A0A0F9IUP1</accession>
<evidence type="ECO:0000256" key="1">
    <source>
        <dbReference type="SAM" id="Phobius"/>
    </source>
</evidence>
<keyword evidence="1" id="KW-0812">Transmembrane</keyword>
<organism evidence="2">
    <name type="scientific">marine sediment metagenome</name>
    <dbReference type="NCBI Taxonomy" id="412755"/>
    <lineage>
        <taxon>unclassified sequences</taxon>
        <taxon>metagenomes</taxon>
        <taxon>ecological metagenomes</taxon>
    </lineage>
</organism>
<keyword evidence="1" id="KW-0472">Membrane</keyword>
<protein>
    <submittedName>
        <fullName evidence="2">Uncharacterized protein</fullName>
    </submittedName>
</protein>
<proteinExistence type="predicted"/>
<keyword evidence="1" id="KW-1133">Transmembrane helix</keyword>
<dbReference type="AlphaFoldDB" id="A0A0F9IUP1"/>
<evidence type="ECO:0000313" key="2">
    <source>
        <dbReference type="EMBL" id="KKM61069.1"/>
    </source>
</evidence>
<gene>
    <name evidence="2" type="ORF">LCGC14_1535440</name>
</gene>
<reference evidence="2" key="1">
    <citation type="journal article" date="2015" name="Nature">
        <title>Complex archaea that bridge the gap between prokaryotes and eukaryotes.</title>
        <authorList>
            <person name="Spang A."/>
            <person name="Saw J.H."/>
            <person name="Jorgensen S.L."/>
            <person name="Zaremba-Niedzwiedzka K."/>
            <person name="Martijn J."/>
            <person name="Lind A.E."/>
            <person name="van Eijk R."/>
            <person name="Schleper C."/>
            <person name="Guy L."/>
            <person name="Ettema T.J."/>
        </authorList>
    </citation>
    <scope>NUCLEOTIDE SEQUENCE</scope>
</reference>
<sequence length="244" mass="27409">MSKTTQIWKNFNQTAKIVLVVLAGFLAMSLYHSFTSESKLDKWRTDFAEFREEAAVTVKLADSLQQLANVAVAVADSANERADRLTIEVQERGERITELEARTEEIEVANDSTFVALTQGRDEETVVREEHPVAAPWIRLTFSLRKENSLLTQQIVEFRQQVKDFEKRDSARLTTIMAWETGFNLQQARADSLQRIVINIPKGPPKEKLFGIIPLPSRQTSFIVGTIVGVVLYTVANNSLAGGN</sequence>
<name>A0A0F9IUP1_9ZZZZ</name>
<comment type="caution">
    <text evidence="2">The sequence shown here is derived from an EMBL/GenBank/DDBJ whole genome shotgun (WGS) entry which is preliminary data.</text>
</comment>
<feature type="transmembrane region" description="Helical" evidence="1">
    <location>
        <begin position="15"/>
        <end position="34"/>
    </location>
</feature>
<dbReference type="EMBL" id="LAZR01011558">
    <property type="protein sequence ID" value="KKM61069.1"/>
    <property type="molecule type" value="Genomic_DNA"/>
</dbReference>